<dbReference type="Proteomes" id="UP001497623">
    <property type="component" value="Unassembled WGS sequence"/>
</dbReference>
<organism evidence="1 2">
    <name type="scientific">Meganyctiphanes norvegica</name>
    <name type="common">Northern krill</name>
    <name type="synonym">Thysanopoda norvegica</name>
    <dbReference type="NCBI Taxonomy" id="48144"/>
    <lineage>
        <taxon>Eukaryota</taxon>
        <taxon>Metazoa</taxon>
        <taxon>Ecdysozoa</taxon>
        <taxon>Arthropoda</taxon>
        <taxon>Crustacea</taxon>
        <taxon>Multicrustacea</taxon>
        <taxon>Malacostraca</taxon>
        <taxon>Eumalacostraca</taxon>
        <taxon>Eucarida</taxon>
        <taxon>Euphausiacea</taxon>
        <taxon>Euphausiidae</taxon>
        <taxon>Meganyctiphanes</taxon>
    </lineage>
</organism>
<name>A0AAV2QDW4_MEGNR</name>
<gene>
    <name evidence="1" type="ORF">MNOR_LOCUS11769</name>
</gene>
<sequence length="122" mass="14128">DFLNQLQLHHLSDYFRVLGCTCTRDLRLLEKSELDAIQLVPRRRLQQHMSNIPHHHEAPPEGCSLNDFLQWFGLLHIEGFLNTIGVYSVTDLSYLKEDDLCLLRPVTRRRLLTSCGLCTRAA</sequence>
<proteinExistence type="predicted"/>
<evidence type="ECO:0000313" key="1">
    <source>
        <dbReference type="EMBL" id="CAL4082244.1"/>
    </source>
</evidence>
<dbReference type="AlphaFoldDB" id="A0AAV2QDW4"/>
<evidence type="ECO:0008006" key="3">
    <source>
        <dbReference type="Google" id="ProtNLM"/>
    </source>
</evidence>
<feature type="non-terminal residue" evidence="1">
    <location>
        <position position="1"/>
    </location>
</feature>
<keyword evidence="2" id="KW-1185">Reference proteome</keyword>
<protein>
    <recommendedName>
        <fullName evidence="3">SAM domain-containing protein</fullName>
    </recommendedName>
</protein>
<evidence type="ECO:0000313" key="2">
    <source>
        <dbReference type="Proteomes" id="UP001497623"/>
    </source>
</evidence>
<comment type="caution">
    <text evidence="1">The sequence shown here is derived from an EMBL/GenBank/DDBJ whole genome shotgun (WGS) entry which is preliminary data.</text>
</comment>
<dbReference type="EMBL" id="CAXKWB010006254">
    <property type="protein sequence ID" value="CAL4082244.1"/>
    <property type="molecule type" value="Genomic_DNA"/>
</dbReference>
<reference evidence="1 2" key="1">
    <citation type="submission" date="2024-05" db="EMBL/GenBank/DDBJ databases">
        <authorList>
            <person name="Wallberg A."/>
        </authorList>
    </citation>
    <scope>NUCLEOTIDE SEQUENCE [LARGE SCALE GENOMIC DNA]</scope>
</reference>
<accession>A0AAV2QDW4</accession>